<dbReference type="Pfam" id="PF00583">
    <property type="entry name" value="Acetyltransf_1"/>
    <property type="match status" value="1"/>
</dbReference>
<accession>A0A8J3JN87</accession>
<dbReference type="PROSITE" id="PS51186">
    <property type="entry name" value="GNAT"/>
    <property type="match status" value="1"/>
</dbReference>
<dbReference type="InterPro" id="IPR050832">
    <property type="entry name" value="Bact_Acetyltransf"/>
</dbReference>
<evidence type="ECO:0000313" key="5">
    <source>
        <dbReference type="Proteomes" id="UP000601223"/>
    </source>
</evidence>
<keyword evidence="2" id="KW-0012">Acyltransferase</keyword>
<dbReference type="PANTHER" id="PTHR43877:SF2">
    <property type="entry name" value="AMINOALKYLPHOSPHONATE N-ACETYLTRANSFERASE-RELATED"/>
    <property type="match status" value="1"/>
</dbReference>
<dbReference type="InterPro" id="IPR000182">
    <property type="entry name" value="GNAT_dom"/>
</dbReference>
<dbReference type="CDD" id="cd04301">
    <property type="entry name" value="NAT_SF"/>
    <property type="match status" value="1"/>
</dbReference>
<dbReference type="GO" id="GO:0016747">
    <property type="term" value="F:acyltransferase activity, transferring groups other than amino-acyl groups"/>
    <property type="evidence" value="ECO:0007669"/>
    <property type="project" value="InterPro"/>
</dbReference>
<gene>
    <name evidence="4" type="ORF">Cba03nite_51550</name>
</gene>
<reference evidence="4 5" key="1">
    <citation type="submission" date="2021-01" db="EMBL/GenBank/DDBJ databases">
        <title>Whole genome shotgun sequence of Catellatospora bangladeshensis NBRC 107357.</title>
        <authorList>
            <person name="Komaki H."/>
            <person name="Tamura T."/>
        </authorList>
    </citation>
    <scope>NUCLEOTIDE SEQUENCE [LARGE SCALE GENOMIC DNA]</scope>
    <source>
        <strain evidence="4 5">NBRC 107357</strain>
    </source>
</reference>
<dbReference type="Proteomes" id="UP000601223">
    <property type="component" value="Unassembled WGS sequence"/>
</dbReference>
<evidence type="ECO:0000256" key="1">
    <source>
        <dbReference type="ARBA" id="ARBA00022679"/>
    </source>
</evidence>
<proteinExistence type="predicted"/>
<name>A0A8J3JN87_9ACTN</name>
<sequence>MISILGAVTQIEIRPTRYGAPVARKLIAELMADLAERYGDSDATPIEAVEFDPPDGGFFVAYLDGAAVGCGGWRSFGGSEEVAEIKRVYTSADGRGKGVARAVMTALETDARAHGRVRAILETGLAQPEAIALYQAIGYQLIENFGHYRDKPGCRSFGRTL</sequence>
<dbReference type="EMBL" id="BONF01000031">
    <property type="protein sequence ID" value="GIF83806.1"/>
    <property type="molecule type" value="Genomic_DNA"/>
</dbReference>
<keyword evidence="1" id="KW-0808">Transferase</keyword>
<evidence type="ECO:0000259" key="3">
    <source>
        <dbReference type="PROSITE" id="PS51186"/>
    </source>
</evidence>
<dbReference type="InterPro" id="IPR016181">
    <property type="entry name" value="Acyl_CoA_acyltransferase"/>
</dbReference>
<protein>
    <submittedName>
        <fullName evidence="4">N-acetyltransferase</fullName>
    </submittedName>
</protein>
<comment type="caution">
    <text evidence="4">The sequence shown here is derived from an EMBL/GenBank/DDBJ whole genome shotgun (WGS) entry which is preliminary data.</text>
</comment>
<organism evidence="4 5">
    <name type="scientific">Catellatospora bangladeshensis</name>
    <dbReference type="NCBI Taxonomy" id="310355"/>
    <lineage>
        <taxon>Bacteria</taxon>
        <taxon>Bacillati</taxon>
        <taxon>Actinomycetota</taxon>
        <taxon>Actinomycetes</taxon>
        <taxon>Micromonosporales</taxon>
        <taxon>Micromonosporaceae</taxon>
        <taxon>Catellatospora</taxon>
    </lineage>
</organism>
<dbReference type="AlphaFoldDB" id="A0A8J3JN87"/>
<keyword evidence="5" id="KW-1185">Reference proteome</keyword>
<dbReference type="SUPFAM" id="SSF55729">
    <property type="entry name" value="Acyl-CoA N-acyltransferases (Nat)"/>
    <property type="match status" value="1"/>
</dbReference>
<evidence type="ECO:0000256" key="2">
    <source>
        <dbReference type="ARBA" id="ARBA00023315"/>
    </source>
</evidence>
<dbReference type="Gene3D" id="3.40.630.30">
    <property type="match status" value="1"/>
</dbReference>
<dbReference type="PANTHER" id="PTHR43877">
    <property type="entry name" value="AMINOALKYLPHOSPHONATE N-ACETYLTRANSFERASE-RELATED-RELATED"/>
    <property type="match status" value="1"/>
</dbReference>
<evidence type="ECO:0000313" key="4">
    <source>
        <dbReference type="EMBL" id="GIF83806.1"/>
    </source>
</evidence>
<feature type="domain" description="N-acetyltransferase" evidence="3">
    <location>
        <begin position="11"/>
        <end position="161"/>
    </location>
</feature>